<organism evidence="1 2">
    <name type="scientific">Rhizobium hainanense</name>
    <dbReference type="NCBI Taxonomy" id="52131"/>
    <lineage>
        <taxon>Bacteria</taxon>
        <taxon>Pseudomonadati</taxon>
        <taxon>Pseudomonadota</taxon>
        <taxon>Alphaproteobacteria</taxon>
        <taxon>Hyphomicrobiales</taxon>
        <taxon>Rhizobiaceae</taxon>
        <taxon>Rhizobium/Agrobacterium group</taxon>
        <taxon>Rhizobium</taxon>
    </lineage>
</organism>
<evidence type="ECO:0000313" key="2">
    <source>
        <dbReference type="Proteomes" id="UP000186228"/>
    </source>
</evidence>
<evidence type="ECO:0000313" key="1">
    <source>
        <dbReference type="EMBL" id="SCB36153.1"/>
    </source>
</evidence>
<sequence length="169" mass="18485">MQVINKLAHLIDDVWCYSDLYEDIKSPPNTVLPLGTLAAIALDAPLCRPLGVLAPAGTTADRIVAFLSRVDLVVVEFPKFRDGRGFTLARTLREKHGFEGDIRAIGHILPDQFAALMQCGFSSIELPANHPVDQWTRVVPGIVTTSTAGPLLQRLLGKRDASTTKREKT</sequence>
<reference evidence="2" key="1">
    <citation type="submission" date="2016-08" db="EMBL/GenBank/DDBJ databases">
        <authorList>
            <person name="Varghese N."/>
            <person name="Submissions Spin"/>
        </authorList>
    </citation>
    <scope>NUCLEOTIDE SEQUENCE [LARGE SCALE GENOMIC DNA]</scope>
    <source>
        <strain evidence="2">CCBAU 57015</strain>
    </source>
</reference>
<dbReference type="OrthoDB" id="9800421at2"/>
<protein>
    <submittedName>
        <fullName evidence="1">Uncharacterized conserved protein, DUF934 family</fullName>
    </submittedName>
</protein>
<dbReference type="AlphaFoldDB" id="A0A1C3W853"/>
<dbReference type="Proteomes" id="UP000186228">
    <property type="component" value="Unassembled WGS sequence"/>
</dbReference>
<gene>
    <name evidence="1" type="ORF">GA0061100_11312</name>
</gene>
<accession>A0A1C3W853</accession>
<dbReference type="Pfam" id="PF06073">
    <property type="entry name" value="DUF934"/>
    <property type="match status" value="1"/>
</dbReference>
<dbReference type="RefSeq" id="WP_075856240.1">
    <property type="nucleotide sequence ID" value="NZ_FMAC01000013.1"/>
</dbReference>
<dbReference type="STRING" id="52131.GA0061100_11312"/>
<proteinExistence type="predicted"/>
<name>A0A1C3W853_9HYPH</name>
<dbReference type="InterPro" id="IPR008318">
    <property type="entry name" value="UCP030820"/>
</dbReference>
<dbReference type="EMBL" id="FMAC01000013">
    <property type="protein sequence ID" value="SCB36153.1"/>
    <property type="molecule type" value="Genomic_DNA"/>
</dbReference>
<keyword evidence="2" id="KW-1185">Reference proteome</keyword>